<protein>
    <submittedName>
        <fullName evidence="2">Uncharacterized protein</fullName>
    </submittedName>
</protein>
<organism evidence="2 3">
    <name type="scientific">Agathobaculum hominis</name>
    <dbReference type="NCBI Taxonomy" id="2763014"/>
    <lineage>
        <taxon>Bacteria</taxon>
        <taxon>Bacillati</taxon>
        <taxon>Bacillota</taxon>
        <taxon>Clostridia</taxon>
        <taxon>Eubacteriales</taxon>
        <taxon>Butyricicoccaceae</taxon>
        <taxon>Agathobaculum</taxon>
    </lineage>
</organism>
<dbReference type="EMBL" id="JACOPK010000013">
    <property type="protein sequence ID" value="MBC5696617.1"/>
    <property type="molecule type" value="Genomic_DNA"/>
</dbReference>
<evidence type="ECO:0000313" key="3">
    <source>
        <dbReference type="Proteomes" id="UP000641741"/>
    </source>
</evidence>
<keyword evidence="1" id="KW-0175">Coiled coil</keyword>
<dbReference type="Proteomes" id="UP000641741">
    <property type="component" value="Unassembled WGS sequence"/>
</dbReference>
<reference evidence="2 3" key="1">
    <citation type="submission" date="2020-08" db="EMBL/GenBank/DDBJ databases">
        <title>Genome public.</title>
        <authorList>
            <person name="Liu C."/>
            <person name="Sun Q."/>
        </authorList>
    </citation>
    <scope>NUCLEOTIDE SEQUENCE [LARGE SCALE GENOMIC DNA]</scope>
    <source>
        <strain evidence="2 3">M2</strain>
    </source>
</reference>
<comment type="caution">
    <text evidence="2">The sequence shown here is derived from an EMBL/GenBank/DDBJ whole genome shotgun (WGS) entry which is preliminary data.</text>
</comment>
<proteinExistence type="predicted"/>
<name>A0ABR7GQN5_9FIRM</name>
<accession>A0ABR7GQN5</accession>
<evidence type="ECO:0000313" key="2">
    <source>
        <dbReference type="EMBL" id="MBC5696617.1"/>
    </source>
</evidence>
<feature type="coiled-coil region" evidence="1">
    <location>
        <begin position="394"/>
        <end position="429"/>
    </location>
</feature>
<gene>
    <name evidence="2" type="ORF">H8S02_11840</name>
</gene>
<dbReference type="RefSeq" id="WP_186970685.1">
    <property type="nucleotide sequence ID" value="NZ_JACOPK010000013.1"/>
</dbReference>
<sequence length="557" mass="63169">MKRTAKSISPANFLAKSVVAGQTNTVVHLGSIDLAKHSMRQLIQRLTVDEHLQWADECTTVPYGITVPGFACWADTLGTIVNGYTYRHRLLCLCRPSDCRLYAIPMSMVERKFILPDIELADGELEAYKYIADRISPKPDEITIKVTHPSKAAIKANRDNWKNESLDLDGFSDTLKANAEWLYPILIAALDTQLRSFDGCDDIPVFCYNFTLKKVSLQADSNFIRVLTAMNFTVQDGSCSVAPREIIIQDSGDLKNWSGCHDRLIILRTVKGSGLTPIFDKLDTYDRSRAYKGVLPPRLSTVPIIRSKTFFDRPDTLDYELPDVIPSLTTAQLSGLRTAFSRALTRKNATNASTRWHERMCSPYSFLRNPFEEWRNALLDVFLDSIFPNQSQAKEAAETDFQTAQKRQKEAEEERQKILQNALDLVTDQSRYEDEIIDTPTTPDEGRKLLNIEQSAVAFRYVRKHKNGDGNHYIVFTDFSLLRLLKRVDLTEELYGPFKEHALKTGVMVMKSACARLHSQSLSGHYWIRYADDPSDLSHASLMQEMSKAVKTVSDNN</sequence>
<keyword evidence="3" id="KW-1185">Reference proteome</keyword>
<evidence type="ECO:0000256" key="1">
    <source>
        <dbReference type="SAM" id="Coils"/>
    </source>
</evidence>